<dbReference type="GO" id="GO:0044718">
    <property type="term" value="P:siderophore transmembrane transport"/>
    <property type="evidence" value="ECO:0007669"/>
    <property type="project" value="TreeGrafter"/>
</dbReference>
<comment type="caution">
    <text evidence="14">The sequence shown here is derived from an EMBL/GenBank/DDBJ whole genome shotgun (WGS) entry which is preliminary data.</text>
</comment>
<comment type="subcellular location">
    <subcellularLocation>
        <location evidence="1 10">Cell outer membrane</location>
        <topology evidence="1 10">Multi-pass membrane protein</topology>
    </subcellularLocation>
</comment>
<keyword evidence="5" id="KW-0732">Signal</keyword>
<evidence type="ECO:0000256" key="5">
    <source>
        <dbReference type="ARBA" id="ARBA00022729"/>
    </source>
</evidence>
<name>A0A2V3PQV0_9BACT</name>
<dbReference type="Gene3D" id="2.40.170.20">
    <property type="entry name" value="TonB-dependent receptor, beta-barrel domain"/>
    <property type="match status" value="1"/>
</dbReference>
<dbReference type="InterPro" id="IPR039426">
    <property type="entry name" value="TonB-dep_rcpt-like"/>
</dbReference>
<dbReference type="InterPro" id="IPR012910">
    <property type="entry name" value="Plug_dom"/>
</dbReference>
<evidence type="ECO:0000256" key="8">
    <source>
        <dbReference type="ARBA" id="ARBA00023170"/>
    </source>
</evidence>
<gene>
    <name evidence="14" type="ORF">CLV62_1107</name>
</gene>
<keyword evidence="4 10" id="KW-0812">Transmembrane</keyword>
<dbReference type="SUPFAM" id="SSF56935">
    <property type="entry name" value="Porins"/>
    <property type="match status" value="1"/>
</dbReference>
<feature type="domain" description="TonB-dependent receptor plug" evidence="13">
    <location>
        <begin position="84"/>
        <end position="189"/>
    </location>
</feature>
<dbReference type="GO" id="GO:0009279">
    <property type="term" value="C:cell outer membrane"/>
    <property type="evidence" value="ECO:0007669"/>
    <property type="project" value="UniProtKB-SubCell"/>
</dbReference>
<evidence type="ECO:0000256" key="6">
    <source>
        <dbReference type="ARBA" id="ARBA00023077"/>
    </source>
</evidence>
<dbReference type="Proteomes" id="UP000247973">
    <property type="component" value="Unassembled WGS sequence"/>
</dbReference>
<feature type="domain" description="TonB-dependent receptor-like beta-barrel" evidence="12">
    <location>
        <begin position="241"/>
        <end position="648"/>
    </location>
</feature>
<evidence type="ECO:0000256" key="10">
    <source>
        <dbReference type="PROSITE-ProRule" id="PRU01360"/>
    </source>
</evidence>
<comment type="similarity">
    <text evidence="10 11">Belongs to the TonB-dependent receptor family.</text>
</comment>
<evidence type="ECO:0000256" key="1">
    <source>
        <dbReference type="ARBA" id="ARBA00004571"/>
    </source>
</evidence>
<keyword evidence="9 10" id="KW-0998">Cell outer membrane</keyword>
<sequence>MNQKQFGKPRAFRFKRFSHKAYSAFNSMRKVVNIGVVAGCVLTFAHATETSAQSSLNSRESEKITEKELDEVTVTASRIELSVNQAAKQVTVITRKEIEQAPIQSIQDLLNYVSGIDVQQRGGHGVQADVSIRGGSFDQTAILLNGVNLSNPQTGHYSFDIPINLSDIERIEIVYGPSSLIYGASAFSGGINIITRKDPGHKAYARVEAGSHNLLNTEARGVLKNDIVTTQLSAGYMTSSGYINNSDYDIFNLLSQTRLNIEKSKIDVQLGFNDKKYGANTFYSAAYPNQYEEINSYLASVKGEMGGKLKFIPQVYWNRHNDCFQLIKGDESKVPYNYHKTDVYGSNLNLQYTSQLGITSFGAEFRNEGIMSTVLGKKMDEPSGKFTHSDNRTNISYALEHNLLLDRFTLSVGILANYNTYLKKDYMFYPAINSSFRISDNFKVYASWNKATRMPTFTDLYYTTVTHIGNSDLKPEDSESIDLGFKYNTPFVKAHITSYLMKGKNMIDWIKENPDDKWESRNITQIDKKGLDMGATFFFKELFPSIDPSTTLQLGYSRLHQDKSSGELISNFTLNYLRDKFTAQVNHPIYQGISANWNFRWQKRMGTYLKYENLKPTRQEPYPSFATLDLQINWKLKDFVATATANNIFDRKYFDLGNIPQAGFWLMAGISYTLK</sequence>
<evidence type="ECO:0000256" key="11">
    <source>
        <dbReference type="RuleBase" id="RU003357"/>
    </source>
</evidence>
<dbReference type="RefSeq" id="WP_110310490.1">
    <property type="nucleotide sequence ID" value="NZ_QICL01000010.1"/>
</dbReference>
<evidence type="ECO:0000256" key="2">
    <source>
        <dbReference type="ARBA" id="ARBA00022448"/>
    </source>
</evidence>
<accession>A0A2V3PQV0</accession>
<keyword evidence="2 10" id="KW-0813">Transport</keyword>
<evidence type="ECO:0000259" key="13">
    <source>
        <dbReference type="Pfam" id="PF07715"/>
    </source>
</evidence>
<dbReference type="InterPro" id="IPR036942">
    <property type="entry name" value="Beta-barrel_TonB_sf"/>
</dbReference>
<keyword evidence="7 10" id="KW-0472">Membrane</keyword>
<organism evidence="14 15">
    <name type="scientific">Dysgonomonas alginatilytica</name>
    <dbReference type="NCBI Taxonomy" id="1605892"/>
    <lineage>
        <taxon>Bacteria</taxon>
        <taxon>Pseudomonadati</taxon>
        <taxon>Bacteroidota</taxon>
        <taxon>Bacteroidia</taxon>
        <taxon>Bacteroidales</taxon>
        <taxon>Dysgonomonadaceae</taxon>
        <taxon>Dysgonomonas</taxon>
    </lineage>
</organism>
<dbReference type="Pfam" id="PF00593">
    <property type="entry name" value="TonB_dep_Rec_b-barrel"/>
    <property type="match status" value="1"/>
</dbReference>
<dbReference type="PANTHER" id="PTHR30069:SF29">
    <property type="entry name" value="HEMOGLOBIN AND HEMOGLOBIN-HAPTOGLOBIN-BINDING PROTEIN 1-RELATED"/>
    <property type="match status" value="1"/>
</dbReference>
<keyword evidence="8 14" id="KW-0675">Receptor</keyword>
<dbReference type="InterPro" id="IPR037066">
    <property type="entry name" value="Plug_dom_sf"/>
</dbReference>
<evidence type="ECO:0000313" key="15">
    <source>
        <dbReference type="Proteomes" id="UP000247973"/>
    </source>
</evidence>
<dbReference type="Pfam" id="PF07715">
    <property type="entry name" value="Plug"/>
    <property type="match status" value="1"/>
</dbReference>
<dbReference type="PANTHER" id="PTHR30069">
    <property type="entry name" value="TONB-DEPENDENT OUTER MEMBRANE RECEPTOR"/>
    <property type="match status" value="1"/>
</dbReference>
<protein>
    <submittedName>
        <fullName evidence="14">Iron complex outermembrane receptor protein</fullName>
    </submittedName>
</protein>
<dbReference type="EMBL" id="QICL01000010">
    <property type="protein sequence ID" value="PXV64364.1"/>
    <property type="molecule type" value="Genomic_DNA"/>
</dbReference>
<dbReference type="Gene3D" id="2.170.130.10">
    <property type="entry name" value="TonB-dependent receptor, plug domain"/>
    <property type="match status" value="1"/>
</dbReference>
<evidence type="ECO:0000313" key="14">
    <source>
        <dbReference type="EMBL" id="PXV64364.1"/>
    </source>
</evidence>
<dbReference type="InterPro" id="IPR000531">
    <property type="entry name" value="Beta-barrel_TonB"/>
</dbReference>
<dbReference type="OrthoDB" id="9758472at2"/>
<keyword evidence="6 11" id="KW-0798">TonB box</keyword>
<proteinExistence type="inferred from homology"/>
<evidence type="ECO:0000259" key="12">
    <source>
        <dbReference type="Pfam" id="PF00593"/>
    </source>
</evidence>
<dbReference type="AlphaFoldDB" id="A0A2V3PQV0"/>
<keyword evidence="3 10" id="KW-1134">Transmembrane beta strand</keyword>
<reference evidence="14 15" key="1">
    <citation type="submission" date="2018-03" db="EMBL/GenBank/DDBJ databases">
        <title>Genomic Encyclopedia of Archaeal and Bacterial Type Strains, Phase II (KMG-II): from individual species to whole genera.</title>
        <authorList>
            <person name="Goeker M."/>
        </authorList>
    </citation>
    <scope>NUCLEOTIDE SEQUENCE [LARGE SCALE GENOMIC DNA]</scope>
    <source>
        <strain evidence="14 15">DSM 100214</strain>
    </source>
</reference>
<keyword evidence="15" id="KW-1185">Reference proteome</keyword>
<evidence type="ECO:0000256" key="4">
    <source>
        <dbReference type="ARBA" id="ARBA00022692"/>
    </source>
</evidence>
<evidence type="ECO:0000256" key="7">
    <source>
        <dbReference type="ARBA" id="ARBA00023136"/>
    </source>
</evidence>
<evidence type="ECO:0000256" key="9">
    <source>
        <dbReference type="ARBA" id="ARBA00023237"/>
    </source>
</evidence>
<evidence type="ECO:0000256" key="3">
    <source>
        <dbReference type="ARBA" id="ARBA00022452"/>
    </source>
</evidence>
<dbReference type="PROSITE" id="PS52016">
    <property type="entry name" value="TONB_DEPENDENT_REC_3"/>
    <property type="match status" value="1"/>
</dbReference>
<dbReference type="GO" id="GO:0015344">
    <property type="term" value="F:siderophore uptake transmembrane transporter activity"/>
    <property type="evidence" value="ECO:0007669"/>
    <property type="project" value="TreeGrafter"/>
</dbReference>